<evidence type="ECO:0000256" key="18">
    <source>
        <dbReference type="ARBA" id="ARBA00023172"/>
    </source>
</evidence>
<dbReference type="InterPro" id="IPR039537">
    <property type="entry name" value="Retrotran_Ty1/copia-like"/>
</dbReference>
<evidence type="ECO:0000256" key="15">
    <source>
        <dbReference type="ARBA" id="ARBA00022918"/>
    </source>
</evidence>
<dbReference type="InterPro" id="IPR012337">
    <property type="entry name" value="RNaseH-like_sf"/>
</dbReference>
<evidence type="ECO:0000256" key="13">
    <source>
        <dbReference type="ARBA" id="ARBA00022884"/>
    </source>
</evidence>
<keyword evidence="23" id="KW-1185">Reference proteome</keyword>
<organism evidence="22 23">
    <name type="scientific">Psilocybe cyanescens</name>
    <dbReference type="NCBI Taxonomy" id="93625"/>
    <lineage>
        <taxon>Eukaryota</taxon>
        <taxon>Fungi</taxon>
        <taxon>Dikarya</taxon>
        <taxon>Basidiomycota</taxon>
        <taxon>Agaricomycotina</taxon>
        <taxon>Agaricomycetes</taxon>
        <taxon>Agaricomycetidae</taxon>
        <taxon>Agaricales</taxon>
        <taxon>Agaricineae</taxon>
        <taxon>Strophariaceae</taxon>
        <taxon>Psilocybe</taxon>
    </lineage>
</organism>
<keyword evidence="13" id="KW-0694">RNA-binding</keyword>
<dbReference type="AlphaFoldDB" id="A0A409XIE7"/>
<keyword evidence="10" id="KW-0378">Hydrolase</keyword>
<evidence type="ECO:0000256" key="17">
    <source>
        <dbReference type="ARBA" id="ARBA00023113"/>
    </source>
</evidence>
<sequence>MAGQGPRDKAAAAAATVKKDGKEMASIAAASVDFLDEGEISCAMIESVDDNLSTLALTSIPVNATLLDSGATSHLIKSREMFHSYSEADARNVTTANLGTLRTQGGGTCYVNVSYKGRSIRLKLNNCLHAPGAAVNLLSVGRLNSAGVGCNFIPNEGVRLSKNSITFASGRMINRLFSLDTEFIPGPPSDERVMFVKVPESMYLHHVRLGHPGESVTRTLVKSLLKSQIKDVEPIKCEPCIIAKHVATPHLSKSVGRSTFLRSDAPVPDTMLEAFITVKERWEKRTGFKVKRFQCDGGTEWKGAFTQYLNDHSIEMEVTPRCEHWMNGKIERFMRTMQGRILAMLTTAQLPLTYWGKAALTAAYLLNITTLNADGIIPFEAMYGCPPNLSHLHIWGL</sequence>
<dbReference type="PANTHER" id="PTHR42648">
    <property type="entry name" value="TRANSPOSASE, PUTATIVE-RELATED"/>
    <property type="match status" value="1"/>
</dbReference>
<dbReference type="GO" id="GO:0032196">
    <property type="term" value="P:transposition"/>
    <property type="evidence" value="ECO:0007669"/>
    <property type="project" value="UniProtKB-KW"/>
</dbReference>
<dbReference type="OrthoDB" id="3243429at2759"/>
<evidence type="ECO:0000256" key="11">
    <source>
        <dbReference type="ARBA" id="ARBA00022840"/>
    </source>
</evidence>
<evidence type="ECO:0000313" key="23">
    <source>
        <dbReference type="Proteomes" id="UP000283269"/>
    </source>
</evidence>
<evidence type="ECO:0000256" key="7">
    <source>
        <dbReference type="ARBA" id="ARBA00022723"/>
    </source>
</evidence>
<keyword evidence="11" id="KW-0067">ATP-binding</keyword>
<dbReference type="GO" id="GO:0046872">
    <property type="term" value="F:metal ion binding"/>
    <property type="evidence" value="ECO:0007669"/>
    <property type="project" value="UniProtKB-KW"/>
</dbReference>
<keyword evidence="8" id="KW-0547">Nucleotide-binding</keyword>
<keyword evidence="17" id="KW-0917">Virion maturation</keyword>
<evidence type="ECO:0000256" key="2">
    <source>
        <dbReference type="ARBA" id="ARBA00022578"/>
    </source>
</evidence>
<proteinExistence type="predicted"/>
<dbReference type="STRING" id="93625.A0A409XIE7"/>
<reference evidence="22 23" key="1">
    <citation type="journal article" date="2018" name="Evol. Lett.">
        <title>Horizontal gene cluster transfer increased hallucinogenic mushroom diversity.</title>
        <authorList>
            <person name="Reynolds H.T."/>
            <person name="Vijayakumar V."/>
            <person name="Gluck-Thaler E."/>
            <person name="Korotkin H.B."/>
            <person name="Matheny P.B."/>
            <person name="Slot J.C."/>
        </authorList>
    </citation>
    <scope>NUCLEOTIDE SEQUENCE [LARGE SCALE GENOMIC DNA]</scope>
    <source>
        <strain evidence="22 23">2631</strain>
    </source>
</reference>
<keyword evidence="14" id="KW-0229">DNA integration</keyword>
<evidence type="ECO:0000256" key="19">
    <source>
        <dbReference type="ARBA" id="ARBA00048173"/>
    </source>
</evidence>
<keyword evidence="2" id="KW-0815">Transposition</keyword>
<evidence type="ECO:0000256" key="10">
    <source>
        <dbReference type="ARBA" id="ARBA00022801"/>
    </source>
</evidence>
<keyword evidence="5" id="KW-0548">Nucleotidyltransferase</keyword>
<evidence type="ECO:0000256" key="14">
    <source>
        <dbReference type="ARBA" id="ARBA00022908"/>
    </source>
</evidence>
<keyword evidence="16" id="KW-0239">DNA-directed DNA polymerase</keyword>
<dbReference type="GO" id="GO:0004519">
    <property type="term" value="F:endonuclease activity"/>
    <property type="evidence" value="ECO:0007669"/>
    <property type="project" value="UniProtKB-KW"/>
</dbReference>
<dbReference type="GO" id="GO:0003723">
    <property type="term" value="F:RNA binding"/>
    <property type="evidence" value="ECO:0007669"/>
    <property type="project" value="UniProtKB-KW"/>
</dbReference>
<dbReference type="PROSITE" id="PS50994">
    <property type="entry name" value="INTEGRASE"/>
    <property type="match status" value="1"/>
</dbReference>
<evidence type="ECO:0000256" key="6">
    <source>
        <dbReference type="ARBA" id="ARBA00022722"/>
    </source>
</evidence>
<gene>
    <name evidence="22" type="ORF">CVT25_014409</name>
</gene>
<keyword evidence="9" id="KW-0255">Endonuclease</keyword>
<dbReference type="SUPFAM" id="SSF53098">
    <property type="entry name" value="Ribonuclease H-like"/>
    <property type="match status" value="1"/>
</dbReference>
<dbReference type="GO" id="GO:0006508">
    <property type="term" value="P:proteolysis"/>
    <property type="evidence" value="ECO:0007669"/>
    <property type="project" value="UniProtKB-KW"/>
</dbReference>
<evidence type="ECO:0000256" key="9">
    <source>
        <dbReference type="ARBA" id="ARBA00022759"/>
    </source>
</evidence>
<comment type="function">
    <text evidence="1">The aspartyl protease (PR) mediates the proteolytic cleavages of the Gag and Gag-Pol polyproteins after assembly of the VLP.</text>
</comment>
<comment type="caution">
    <text evidence="22">The sequence shown here is derived from an EMBL/GenBank/DDBJ whole genome shotgun (WGS) entry which is preliminary data.</text>
</comment>
<evidence type="ECO:0000256" key="5">
    <source>
        <dbReference type="ARBA" id="ARBA00022695"/>
    </source>
</evidence>
<dbReference type="GO" id="GO:0005524">
    <property type="term" value="F:ATP binding"/>
    <property type="evidence" value="ECO:0007669"/>
    <property type="project" value="UniProtKB-KW"/>
</dbReference>
<evidence type="ECO:0000259" key="21">
    <source>
        <dbReference type="PROSITE" id="PS50994"/>
    </source>
</evidence>
<comment type="catalytic activity">
    <reaction evidence="19">
        <text>DNA(n) + a 2'-deoxyribonucleoside 5'-triphosphate = DNA(n+1) + diphosphate</text>
        <dbReference type="Rhea" id="RHEA:22508"/>
        <dbReference type="Rhea" id="RHEA-COMP:17339"/>
        <dbReference type="Rhea" id="RHEA-COMP:17340"/>
        <dbReference type="ChEBI" id="CHEBI:33019"/>
        <dbReference type="ChEBI" id="CHEBI:61560"/>
        <dbReference type="ChEBI" id="CHEBI:173112"/>
        <dbReference type="EC" id="2.7.7.49"/>
    </reaction>
</comment>
<dbReference type="GO" id="GO:0015074">
    <property type="term" value="P:DNA integration"/>
    <property type="evidence" value="ECO:0007669"/>
    <property type="project" value="UniProtKB-KW"/>
</dbReference>
<dbReference type="GO" id="GO:0003887">
    <property type="term" value="F:DNA-directed DNA polymerase activity"/>
    <property type="evidence" value="ECO:0007669"/>
    <property type="project" value="UniProtKB-KW"/>
</dbReference>
<keyword evidence="18" id="KW-0233">DNA recombination</keyword>
<dbReference type="EMBL" id="NHYD01001622">
    <property type="protein sequence ID" value="PPQ90518.1"/>
    <property type="molecule type" value="Genomic_DNA"/>
</dbReference>
<dbReference type="Pfam" id="PF22936">
    <property type="entry name" value="Pol_BBD"/>
    <property type="match status" value="1"/>
</dbReference>
<dbReference type="InterPro" id="IPR025724">
    <property type="entry name" value="GAG-pre-integrase_dom"/>
</dbReference>
<dbReference type="InterPro" id="IPR054722">
    <property type="entry name" value="PolX-like_BBD"/>
</dbReference>
<evidence type="ECO:0000256" key="1">
    <source>
        <dbReference type="ARBA" id="ARBA00002180"/>
    </source>
</evidence>
<dbReference type="Proteomes" id="UP000283269">
    <property type="component" value="Unassembled WGS sequence"/>
</dbReference>
<dbReference type="InParanoid" id="A0A409XIE7"/>
<protein>
    <recommendedName>
        <fullName evidence="21">Integrase catalytic domain-containing protein</fullName>
    </recommendedName>
</protein>
<evidence type="ECO:0000256" key="3">
    <source>
        <dbReference type="ARBA" id="ARBA00022612"/>
    </source>
</evidence>
<keyword evidence="12" id="KW-0460">Magnesium</keyword>
<evidence type="ECO:0000256" key="8">
    <source>
        <dbReference type="ARBA" id="ARBA00022741"/>
    </source>
</evidence>
<dbReference type="GO" id="GO:0008233">
    <property type="term" value="F:peptidase activity"/>
    <property type="evidence" value="ECO:0007669"/>
    <property type="project" value="UniProtKB-KW"/>
</dbReference>
<accession>A0A409XIE7</accession>
<dbReference type="PANTHER" id="PTHR42648:SF11">
    <property type="entry name" value="TRANSPOSON TY4-P GAG-POL POLYPROTEIN"/>
    <property type="match status" value="1"/>
</dbReference>
<evidence type="ECO:0000313" key="22">
    <source>
        <dbReference type="EMBL" id="PPQ90518.1"/>
    </source>
</evidence>
<dbReference type="GO" id="GO:0005634">
    <property type="term" value="C:nucleus"/>
    <property type="evidence" value="ECO:0007669"/>
    <property type="project" value="UniProtKB-ARBA"/>
</dbReference>
<dbReference type="InterPro" id="IPR001584">
    <property type="entry name" value="Integrase_cat-core"/>
</dbReference>
<feature type="domain" description="Integrase catalytic" evidence="21">
    <location>
        <begin position="262"/>
        <end position="386"/>
    </location>
</feature>
<name>A0A409XIE7_PSICY</name>
<keyword evidence="6" id="KW-0540">Nuclease</keyword>
<evidence type="ECO:0000256" key="4">
    <source>
        <dbReference type="ARBA" id="ARBA00022670"/>
    </source>
</evidence>
<dbReference type="Pfam" id="PF13976">
    <property type="entry name" value="gag_pre-integrs"/>
    <property type="match status" value="1"/>
</dbReference>
<evidence type="ECO:0000256" key="16">
    <source>
        <dbReference type="ARBA" id="ARBA00022932"/>
    </source>
</evidence>
<evidence type="ECO:0000256" key="12">
    <source>
        <dbReference type="ARBA" id="ARBA00022842"/>
    </source>
</evidence>
<keyword evidence="4" id="KW-0645">Protease</keyword>
<keyword evidence="7" id="KW-0479">Metal-binding</keyword>
<evidence type="ECO:0000256" key="20">
    <source>
        <dbReference type="ARBA" id="ARBA00049244"/>
    </source>
</evidence>
<keyword evidence="15" id="KW-0695">RNA-directed DNA polymerase</keyword>
<keyword evidence="16" id="KW-0808">Transferase</keyword>
<dbReference type="InterPro" id="IPR036397">
    <property type="entry name" value="RNaseH_sf"/>
</dbReference>
<dbReference type="GO" id="GO:0006310">
    <property type="term" value="P:DNA recombination"/>
    <property type="evidence" value="ECO:0007669"/>
    <property type="project" value="UniProtKB-KW"/>
</dbReference>
<dbReference type="Gene3D" id="3.30.420.10">
    <property type="entry name" value="Ribonuclease H-like superfamily/Ribonuclease H"/>
    <property type="match status" value="1"/>
</dbReference>
<keyword evidence="3" id="KW-1188">Viral release from host cell</keyword>
<dbReference type="GO" id="GO:0003964">
    <property type="term" value="F:RNA-directed DNA polymerase activity"/>
    <property type="evidence" value="ECO:0007669"/>
    <property type="project" value="UniProtKB-KW"/>
</dbReference>
<comment type="catalytic activity">
    <reaction evidence="20">
        <text>DNA(n) + a 2'-deoxyribonucleoside 5'-triphosphate = DNA(n+1) + diphosphate</text>
        <dbReference type="Rhea" id="RHEA:22508"/>
        <dbReference type="Rhea" id="RHEA-COMP:17339"/>
        <dbReference type="Rhea" id="RHEA-COMP:17340"/>
        <dbReference type="ChEBI" id="CHEBI:33019"/>
        <dbReference type="ChEBI" id="CHEBI:61560"/>
        <dbReference type="ChEBI" id="CHEBI:173112"/>
        <dbReference type="EC" id="2.7.7.7"/>
    </reaction>
</comment>